<dbReference type="InterPro" id="IPR048395">
    <property type="entry name" value="Glyco_hydro_31_C"/>
</dbReference>
<dbReference type="Gene3D" id="2.60.40.1180">
    <property type="entry name" value="Golgi alpha-mannosidase II"/>
    <property type="match status" value="1"/>
</dbReference>
<evidence type="ECO:0000256" key="1">
    <source>
        <dbReference type="ARBA" id="ARBA00007806"/>
    </source>
</evidence>
<dbReference type="AlphaFoldDB" id="F6ZQI8"/>
<dbReference type="OMA" id="WAWDESQ"/>
<reference evidence="5" key="3">
    <citation type="submission" date="2025-08" db="UniProtKB">
        <authorList>
            <consortium name="Ensembl"/>
        </authorList>
    </citation>
    <scope>IDENTIFICATION</scope>
</reference>
<dbReference type="GO" id="GO:0005975">
    <property type="term" value="P:carbohydrate metabolic process"/>
    <property type="evidence" value="ECO:0007669"/>
    <property type="project" value="InterPro"/>
</dbReference>
<feature type="domain" description="Glycoside hydrolase family 31 TIM barrel" evidence="3">
    <location>
        <begin position="2"/>
        <end position="230"/>
    </location>
</feature>
<reference evidence="5" key="4">
    <citation type="submission" date="2025-09" db="UniProtKB">
        <authorList>
            <consortium name="Ensembl"/>
        </authorList>
    </citation>
    <scope>IDENTIFICATION</scope>
</reference>
<keyword evidence="6" id="KW-1185">Reference proteome</keyword>
<accession>F6ZQI8</accession>
<dbReference type="GeneTree" id="ENSGT00940000170567"/>
<dbReference type="InterPro" id="IPR017853">
    <property type="entry name" value="GH"/>
</dbReference>
<feature type="domain" description="Glycosyl hydrolase family 31 C-terminal" evidence="4">
    <location>
        <begin position="242"/>
        <end position="333"/>
    </location>
</feature>
<keyword evidence="2" id="KW-0378">Hydrolase</keyword>
<dbReference type="EMBL" id="EAAA01000018">
    <property type="status" value="NOT_ANNOTATED_CDS"/>
    <property type="molecule type" value="Genomic_DNA"/>
</dbReference>
<dbReference type="InterPro" id="IPR013780">
    <property type="entry name" value="Glyco_hydro_b"/>
</dbReference>
<dbReference type="Pfam" id="PF01055">
    <property type="entry name" value="Glyco_hydro_31_2nd"/>
    <property type="match status" value="1"/>
</dbReference>
<protein>
    <recommendedName>
        <fullName evidence="7">Glycoside hydrolase family 31 N-terminal domain-containing protein</fullName>
    </recommendedName>
</protein>
<evidence type="ECO:0000256" key="2">
    <source>
        <dbReference type="RuleBase" id="RU361185"/>
    </source>
</evidence>
<dbReference type="Gene3D" id="3.20.20.80">
    <property type="entry name" value="Glycosidases"/>
    <property type="match status" value="1"/>
</dbReference>
<evidence type="ECO:0000313" key="6">
    <source>
        <dbReference type="Proteomes" id="UP000008144"/>
    </source>
</evidence>
<dbReference type="InterPro" id="IPR052990">
    <property type="entry name" value="Sulfoquinovosidase_GH31"/>
</dbReference>
<dbReference type="InParanoid" id="F6ZQI8"/>
<keyword evidence="2" id="KW-0326">Glycosidase</keyword>
<reference evidence="5" key="2">
    <citation type="journal article" date="2008" name="Genome Biol.">
        <title>Improved genome assembly and evidence-based global gene model set for the chordate Ciona intestinalis: new insight into intron and operon populations.</title>
        <authorList>
            <person name="Satou Y."/>
            <person name="Mineta K."/>
            <person name="Ogasawara M."/>
            <person name="Sasakura Y."/>
            <person name="Shoguchi E."/>
            <person name="Ueno K."/>
            <person name="Yamada L."/>
            <person name="Matsumoto J."/>
            <person name="Wasserscheid J."/>
            <person name="Dewar K."/>
            <person name="Wiley G.B."/>
            <person name="Macmil S.L."/>
            <person name="Roe B.A."/>
            <person name="Zeller R.W."/>
            <person name="Hastings K.E."/>
            <person name="Lemaire P."/>
            <person name="Lindquist E."/>
            <person name="Endo T."/>
            <person name="Hotta K."/>
            <person name="Inaba K."/>
        </authorList>
    </citation>
    <scope>NUCLEOTIDE SEQUENCE [LARGE SCALE GENOMIC DNA]</scope>
    <source>
        <strain evidence="5">wild type</strain>
    </source>
</reference>
<reference evidence="6" key="1">
    <citation type="journal article" date="2002" name="Science">
        <title>The draft genome of Ciona intestinalis: insights into chordate and vertebrate origins.</title>
        <authorList>
            <person name="Dehal P."/>
            <person name="Satou Y."/>
            <person name="Campbell R.K."/>
            <person name="Chapman J."/>
            <person name="Degnan B."/>
            <person name="De Tomaso A."/>
            <person name="Davidson B."/>
            <person name="Di Gregorio A."/>
            <person name="Gelpke M."/>
            <person name="Goodstein D.M."/>
            <person name="Harafuji N."/>
            <person name="Hastings K.E."/>
            <person name="Ho I."/>
            <person name="Hotta K."/>
            <person name="Huang W."/>
            <person name="Kawashima T."/>
            <person name="Lemaire P."/>
            <person name="Martinez D."/>
            <person name="Meinertzhagen I.A."/>
            <person name="Necula S."/>
            <person name="Nonaka M."/>
            <person name="Putnam N."/>
            <person name="Rash S."/>
            <person name="Saiga H."/>
            <person name="Satake M."/>
            <person name="Terry A."/>
            <person name="Yamada L."/>
            <person name="Wang H.G."/>
            <person name="Awazu S."/>
            <person name="Azumi K."/>
            <person name="Boore J."/>
            <person name="Branno M."/>
            <person name="Chin-Bow S."/>
            <person name="DeSantis R."/>
            <person name="Doyle S."/>
            <person name="Francino P."/>
            <person name="Keys D.N."/>
            <person name="Haga S."/>
            <person name="Hayashi H."/>
            <person name="Hino K."/>
            <person name="Imai K.S."/>
            <person name="Inaba K."/>
            <person name="Kano S."/>
            <person name="Kobayashi K."/>
            <person name="Kobayashi M."/>
            <person name="Lee B.I."/>
            <person name="Makabe K.W."/>
            <person name="Manohar C."/>
            <person name="Matassi G."/>
            <person name="Medina M."/>
            <person name="Mochizuki Y."/>
            <person name="Mount S."/>
            <person name="Morishita T."/>
            <person name="Miura S."/>
            <person name="Nakayama A."/>
            <person name="Nishizaka S."/>
            <person name="Nomoto H."/>
            <person name="Ohta F."/>
            <person name="Oishi K."/>
            <person name="Rigoutsos I."/>
            <person name="Sano M."/>
            <person name="Sasaki A."/>
            <person name="Sasakura Y."/>
            <person name="Shoguchi E."/>
            <person name="Shin-i T."/>
            <person name="Spagnuolo A."/>
            <person name="Stainier D."/>
            <person name="Suzuki M.M."/>
            <person name="Tassy O."/>
            <person name="Takatori N."/>
            <person name="Tokuoka M."/>
            <person name="Yagi K."/>
            <person name="Yoshizaki F."/>
            <person name="Wada S."/>
            <person name="Zhang C."/>
            <person name="Hyatt P.D."/>
            <person name="Larimer F."/>
            <person name="Detter C."/>
            <person name="Doggett N."/>
            <person name="Glavina T."/>
            <person name="Hawkins T."/>
            <person name="Richardson P."/>
            <person name="Lucas S."/>
            <person name="Kohara Y."/>
            <person name="Levine M."/>
            <person name="Satoh N."/>
            <person name="Rokhsar D.S."/>
        </authorList>
    </citation>
    <scope>NUCLEOTIDE SEQUENCE [LARGE SCALE GENOMIC DNA]</scope>
</reference>
<evidence type="ECO:0000259" key="3">
    <source>
        <dbReference type="Pfam" id="PF01055"/>
    </source>
</evidence>
<evidence type="ECO:0000259" key="4">
    <source>
        <dbReference type="Pfam" id="PF21365"/>
    </source>
</evidence>
<organism evidence="5 6">
    <name type="scientific">Ciona intestinalis</name>
    <name type="common">Transparent sea squirt</name>
    <name type="synonym">Ascidia intestinalis</name>
    <dbReference type="NCBI Taxonomy" id="7719"/>
    <lineage>
        <taxon>Eukaryota</taxon>
        <taxon>Metazoa</taxon>
        <taxon>Chordata</taxon>
        <taxon>Tunicata</taxon>
        <taxon>Ascidiacea</taxon>
        <taxon>Phlebobranchia</taxon>
        <taxon>Cionidae</taxon>
        <taxon>Ciona</taxon>
    </lineage>
</organism>
<dbReference type="SUPFAM" id="SSF51011">
    <property type="entry name" value="Glycosyl hydrolase domain"/>
    <property type="match status" value="1"/>
</dbReference>
<dbReference type="Proteomes" id="UP000008144">
    <property type="component" value="Chromosome 1"/>
</dbReference>
<dbReference type="Pfam" id="PF21365">
    <property type="entry name" value="Glyco_hydro_31_3rd"/>
    <property type="match status" value="1"/>
</dbReference>
<sequence length="384" mass="44051">MFQEADNNGYFIKSKSTGKTQLVDFGEMFCGTIDLTNPNAFEWYKQVVKDMLSFGFAGWMADFGGEYLPVDDTMYFDGTHAVEMHNLYSEMWARLNKEAVEEEGKMNDTFVFMRSGFGRSPGHTMTSWAGDQNVDFSYADGLASVIPAALSLGMSGMGIHHSDIGGYVSLICMVRTEELVLRWAEMNVFTPIMRTHEGNRPYRNWQIYTMDTTTESFARLTSLYHRLSPYHSFVAEETASKGIPAQRPLFLHYSDDPTTYDIQYQYMYGPDILVAPVLFEDKHDWSVYLPPDQWVYLWNGTEVVVPRSRDGTGMSVTVNAEMGNPPVFYRKGSPWSKLFQTFAKDEVKPGRTPEGLSLKLLLKEPNIFLFLLLRKMFWYVFFNV</sequence>
<dbReference type="InterPro" id="IPR000322">
    <property type="entry name" value="Glyco_hydro_31_TIM"/>
</dbReference>
<proteinExistence type="inferred from homology"/>
<comment type="similarity">
    <text evidence="1 2">Belongs to the glycosyl hydrolase 31 family.</text>
</comment>
<dbReference type="HOGENOM" id="CLU_017110_2_0_1"/>
<dbReference type="Ensembl" id="ENSCINT00000009390.3">
    <property type="protein sequence ID" value="ENSCINP00000009390.3"/>
    <property type="gene ID" value="ENSCING00000004544.3"/>
</dbReference>
<dbReference type="STRING" id="7719.ENSCINP00000009390"/>
<evidence type="ECO:0008006" key="7">
    <source>
        <dbReference type="Google" id="ProtNLM"/>
    </source>
</evidence>
<dbReference type="PANTHER" id="PTHR46959">
    <property type="entry name" value="SULFOQUINOVOSIDASE"/>
    <property type="match status" value="1"/>
</dbReference>
<dbReference type="SUPFAM" id="SSF51445">
    <property type="entry name" value="(Trans)glycosidases"/>
    <property type="match status" value="1"/>
</dbReference>
<dbReference type="PANTHER" id="PTHR46959:SF2">
    <property type="entry name" value="SULFOQUINOVOSIDASE"/>
    <property type="match status" value="1"/>
</dbReference>
<evidence type="ECO:0000313" key="5">
    <source>
        <dbReference type="Ensembl" id="ENSCINP00000009390.3"/>
    </source>
</evidence>
<dbReference type="EMBL" id="EAAA01000017">
    <property type="status" value="NOT_ANNOTATED_CDS"/>
    <property type="molecule type" value="Genomic_DNA"/>
</dbReference>
<name>F6ZQI8_CIOIN</name>
<dbReference type="GO" id="GO:0004553">
    <property type="term" value="F:hydrolase activity, hydrolyzing O-glycosyl compounds"/>
    <property type="evidence" value="ECO:0007669"/>
    <property type="project" value="InterPro"/>
</dbReference>